<dbReference type="InterPro" id="IPR000587">
    <property type="entry name" value="Creatinase_N"/>
</dbReference>
<dbReference type="SUPFAM" id="SSF53092">
    <property type="entry name" value="Creatinase/prolidase N-terminal domain"/>
    <property type="match status" value="1"/>
</dbReference>
<keyword evidence="2" id="KW-0479">Metal-binding</keyword>
<accession>A0A3E3K4P3</accession>
<evidence type="ECO:0000256" key="3">
    <source>
        <dbReference type="ARBA" id="ARBA00022801"/>
    </source>
</evidence>
<dbReference type="GO" id="GO:0005737">
    <property type="term" value="C:cytoplasm"/>
    <property type="evidence" value="ECO:0007669"/>
    <property type="project" value="UniProtKB-ARBA"/>
</dbReference>
<dbReference type="GO" id="GO:0004177">
    <property type="term" value="F:aminopeptidase activity"/>
    <property type="evidence" value="ECO:0007669"/>
    <property type="project" value="UniProtKB-ARBA"/>
</dbReference>
<dbReference type="InterPro" id="IPR032416">
    <property type="entry name" value="Peptidase_M24_C"/>
</dbReference>
<comment type="caution">
    <text evidence="7">The sequence shown here is derived from an EMBL/GenBank/DDBJ whole genome shotgun (WGS) entry which is preliminary data.</text>
</comment>
<dbReference type="AlphaFoldDB" id="A0A3E3K4P3"/>
<evidence type="ECO:0000259" key="4">
    <source>
        <dbReference type="Pfam" id="PF00557"/>
    </source>
</evidence>
<dbReference type="OrthoDB" id="9806388at2"/>
<evidence type="ECO:0000259" key="5">
    <source>
        <dbReference type="Pfam" id="PF01321"/>
    </source>
</evidence>
<dbReference type="Pfam" id="PF16189">
    <property type="entry name" value="Creatinase_N_2"/>
    <property type="match status" value="1"/>
</dbReference>
<gene>
    <name evidence="7" type="ORF">DW016_05755</name>
</gene>
<dbReference type="GO" id="GO:0046872">
    <property type="term" value="F:metal ion binding"/>
    <property type="evidence" value="ECO:0007669"/>
    <property type="project" value="UniProtKB-KW"/>
</dbReference>
<reference evidence="7 8" key="1">
    <citation type="submission" date="2018-08" db="EMBL/GenBank/DDBJ databases">
        <title>A genome reference for cultivated species of the human gut microbiota.</title>
        <authorList>
            <person name="Zou Y."/>
            <person name="Xue W."/>
            <person name="Luo G."/>
        </authorList>
    </citation>
    <scope>NUCLEOTIDE SEQUENCE [LARGE SCALE GENOMIC DNA]</scope>
    <source>
        <strain evidence="7 8">AF37-2AT</strain>
    </source>
</reference>
<protein>
    <submittedName>
        <fullName evidence="7">M24 family metallopeptidase</fullName>
    </submittedName>
</protein>
<evidence type="ECO:0000256" key="2">
    <source>
        <dbReference type="ARBA" id="ARBA00022723"/>
    </source>
</evidence>
<feature type="domain" description="Peptidase M24" evidence="4">
    <location>
        <begin position="309"/>
        <end position="524"/>
    </location>
</feature>
<dbReference type="Pfam" id="PF16188">
    <property type="entry name" value="Peptidase_M24_C"/>
    <property type="match status" value="1"/>
</dbReference>
<evidence type="ECO:0000313" key="8">
    <source>
        <dbReference type="Proteomes" id="UP000261080"/>
    </source>
</evidence>
<dbReference type="InterPro" id="IPR029149">
    <property type="entry name" value="Creatin/AminoP/Spt16_N"/>
</dbReference>
<evidence type="ECO:0000256" key="1">
    <source>
        <dbReference type="ARBA" id="ARBA00008766"/>
    </source>
</evidence>
<dbReference type="FunFam" id="3.40.350.10:FF:000003">
    <property type="entry name" value="Xaa-pro aminopeptidase P"/>
    <property type="match status" value="1"/>
</dbReference>
<dbReference type="Gene3D" id="3.90.230.10">
    <property type="entry name" value="Creatinase/methionine aminopeptidase superfamily"/>
    <property type="match status" value="1"/>
</dbReference>
<dbReference type="Pfam" id="PF01321">
    <property type="entry name" value="Creatinase_N"/>
    <property type="match status" value="1"/>
</dbReference>
<dbReference type="Proteomes" id="UP000261080">
    <property type="component" value="Unassembled WGS sequence"/>
</dbReference>
<keyword evidence="3" id="KW-0378">Hydrolase</keyword>
<evidence type="ECO:0000313" key="7">
    <source>
        <dbReference type="EMBL" id="RGE89002.1"/>
    </source>
</evidence>
<keyword evidence="8" id="KW-1185">Reference proteome</keyword>
<dbReference type="Pfam" id="PF00557">
    <property type="entry name" value="Peptidase_M24"/>
    <property type="match status" value="1"/>
</dbReference>
<proteinExistence type="inferred from homology"/>
<feature type="domain" description="Peptidase M24 C-terminal" evidence="6">
    <location>
        <begin position="535"/>
        <end position="595"/>
    </location>
</feature>
<dbReference type="RefSeq" id="WP_117493398.1">
    <property type="nucleotide sequence ID" value="NZ_QVLX01000002.1"/>
</dbReference>
<dbReference type="InterPro" id="IPR050422">
    <property type="entry name" value="X-Pro_aminopeptidase_P"/>
</dbReference>
<comment type="similarity">
    <text evidence="1">Belongs to the peptidase M24B family.</text>
</comment>
<sequence length="595" mass="67243">MNVPERIAKLRSLMEEKGIDIYVVPTADFHQSEYVGEHFKARKFITGFSGSAGTAVITKTGAYLWTDGRYFIQAAKQLEGSTVELMKMGEPGVPTIHEFLVDTLPENGVLGFDGRVVSMGEGQDYASIAAQKNGKVIYEYDLIDQIWEDRPVLSEEPVFALNLKYTGETVASKLSRIREEMKKAGATAHVLTTLDDICWTLNIRGNDIEFFPLVLSYAVITMDKVDLYINEAKLNSEIKADLEKDGVVLHPYNDIYEDIKKTASDEVLLIDPARLNYALYNNIPEGVAKVEERNPEILFKAIKNEVEIENIRKAQIKDSVAHVKFMKWLKENVGKMTITEISASDKLDEFRAEQGNFIRPSFEPISSYGEHGAIVHYTSTPETDVELKEGGLFLTDTGAGFYEGSTDVTRTYALGEVPQIMKDHFTLVAISNLSLANAHFLKGCTGMTLDLLARKPFWDRNLNFNHGTGHGVGYLLNIHEGPAGFRWQFRAGEIQPFEKGMIITDEPGIYIEGSHGIRLENELLTCEGEKNEYGQFMYFEPITFIPMDLDAINPDMMTAEEKKMLNDYHKDVYEKVSPYLDTEEKEWLKTYTREI</sequence>
<dbReference type="FunFam" id="3.90.230.10:FF:000009">
    <property type="entry name" value="xaa-Pro aminopeptidase 2"/>
    <property type="match status" value="1"/>
</dbReference>
<dbReference type="PANTHER" id="PTHR43763">
    <property type="entry name" value="XAA-PRO AMINOPEPTIDASE 1"/>
    <property type="match status" value="1"/>
</dbReference>
<dbReference type="EMBL" id="QVLX01000002">
    <property type="protein sequence ID" value="RGE89002.1"/>
    <property type="molecule type" value="Genomic_DNA"/>
</dbReference>
<evidence type="ECO:0000259" key="6">
    <source>
        <dbReference type="Pfam" id="PF16188"/>
    </source>
</evidence>
<dbReference type="SUPFAM" id="SSF55920">
    <property type="entry name" value="Creatinase/aminopeptidase"/>
    <property type="match status" value="1"/>
</dbReference>
<dbReference type="InterPro" id="IPR036005">
    <property type="entry name" value="Creatinase/aminopeptidase-like"/>
</dbReference>
<dbReference type="Gene3D" id="3.40.350.10">
    <property type="entry name" value="Creatinase/prolidase N-terminal domain"/>
    <property type="match status" value="2"/>
</dbReference>
<organism evidence="7 8">
    <name type="scientific">Sellimonas intestinalis</name>
    <dbReference type="NCBI Taxonomy" id="1653434"/>
    <lineage>
        <taxon>Bacteria</taxon>
        <taxon>Bacillati</taxon>
        <taxon>Bacillota</taxon>
        <taxon>Clostridia</taxon>
        <taxon>Lachnospirales</taxon>
        <taxon>Lachnospiraceae</taxon>
        <taxon>Sellimonas</taxon>
    </lineage>
</organism>
<dbReference type="PANTHER" id="PTHR43763:SF6">
    <property type="entry name" value="XAA-PRO AMINOPEPTIDASE 1"/>
    <property type="match status" value="1"/>
</dbReference>
<name>A0A3E3K4P3_9FIRM</name>
<feature type="domain" description="Creatinase N-terminal" evidence="5">
    <location>
        <begin position="6"/>
        <end position="127"/>
    </location>
</feature>
<dbReference type="InterPro" id="IPR000994">
    <property type="entry name" value="Pept_M24"/>
</dbReference>